<protein>
    <recommendedName>
        <fullName evidence="1">Heat shock protein HspQ</fullName>
    </recommendedName>
</protein>
<dbReference type="AlphaFoldDB" id="A0A1S7LFY8"/>
<evidence type="ECO:0000313" key="3">
    <source>
        <dbReference type="EMBL" id="CRH05333.1"/>
    </source>
</evidence>
<reference evidence="3" key="1">
    <citation type="submission" date="2015-04" db="EMBL/GenBank/DDBJ databases">
        <authorList>
            <person name="Syromyatnikov M.Y."/>
            <person name="Popov V.N."/>
        </authorList>
    </citation>
    <scope>NUCLEOTIDE SEQUENCE</scope>
    <source>
        <strain evidence="3">MO-1</strain>
    </source>
</reference>
<accession>A0A1S7LFY8</accession>
<dbReference type="SUPFAM" id="SSF141255">
    <property type="entry name" value="YccV-like"/>
    <property type="match status" value="1"/>
</dbReference>
<proteinExistence type="predicted"/>
<dbReference type="SMART" id="SM00992">
    <property type="entry name" value="YccV-like"/>
    <property type="match status" value="1"/>
</dbReference>
<dbReference type="PANTHER" id="PTHR48439">
    <property type="entry name" value="HEMIMETHYLATED DNA-BINDING DOMAIN-CONTAINING PROTEIN"/>
    <property type="match status" value="1"/>
</dbReference>
<name>A0A1S7LFY8_MAGMO</name>
<keyword evidence="3" id="KW-0238">DNA-binding</keyword>
<dbReference type="GO" id="GO:0003677">
    <property type="term" value="F:DNA binding"/>
    <property type="evidence" value="ECO:0007669"/>
    <property type="project" value="UniProtKB-UniRule"/>
</dbReference>
<dbReference type="NCBIfam" id="TIGR02097">
    <property type="entry name" value="yccV"/>
    <property type="match status" value="1"/>
</dbReference>
<evidence type="ECO:0000259" key="2">
    <source>
        <dbReference type="SMART" id="SM00992"/>
    </source>
</evidence>
<dbReference type="Pfam" id="PF08755">
    <property type="entry name" value="YccV-like"/>
    <property type="match status" value="1"/>
</dbReference>
<dbReference type="InterPro" id="IPR053189">
    <property type="entry name" value="Clp_protease_adapter_ClpF"/>
</dbReference>
<dbReference type="InterPro" id="IPR036623">
    <property type="entry name" value="Hemimethylated_DNA-bd_sf"/>
</dbReference>
<feature type="domain" description="Hemimethylated DNA-binding" evidence="2">
    <location>
        <begin position="4"/>
        <end position="100"/>
    </location>
</feature>
<sequence>MSQQAKFAIGQVIHHRLFEYRGVIVDIDPTFQGSEQWYTQVAKSRPPKDQPWYHVLVDGSEGETYVAERNLELEENPQPIEHAKTDLFFSTFEDGFYRYRHTSH</sequence>
<evidence type="ECO:0000256" key="1">
    <source>
        <dbReference type="NCBIfam" id="TIGR02097"/>
    </source>
</evidence>
<organism evidence="3">
    <name type="scientific">Magnetococcus massalia (strain MO-1)</name>
    <dbReference type="NCBI Taxonomy" id="451514"/>
    <lineage>
        <taxon>Bacteria</taxon>
        <taxon>Pseudomonadati</taxon>
        <taxon>Pseudomonadota</taxon>
        <taxon>Magnetococcia</taxon>
        <taxon>Magnetococcales</taxon>
        <taxon>Magnetococcaceae</taxon>
        <taxon>Magnetococcus</taxon>
    </lineage>
</organism>
<dbReference type="EMBL" id="LO017727">
    <property type="protein sequence ID" value="CRH05333.1"/>
    <property type="molecule type" value="Genomic_DNA"/>
</dbReference>
<dbReference type="PANTHER" id="PTHR48439:SF1">
    <property type="entry name" value="HEMIMETHYLATED DNA-BINDING DOMAIN-CONTAINING PROTEIN"/>
    <property type="match status" value="1"/>
</dbReference>
<gene>
    <name evidence="3" type="ORF">MAGMO_1139</name>
</gene>
<dbReference type="InterPro" id="IPR011722">
    <property type="entry name" value="Hemimethylated_DNA-bd_dom"/>
</dbReference>
<dbReference type="Gene3D" id="2.30.30.390">
    <property type="entry name" value="Hemimethylated DNA-binding domain"/>
    <property type="match status" value="1"/>
</dbReference>